<accession>A0A8S5P3B7</accession>
<proteinExistence type="predicted"/>
<organism evidence="2">
    <name type="scientific">Siphoviridae sp. ctNwR4</name>
    <dbReference type="NCBI Taxonomy" id="2825474"/>
    <lineage>
        <taxon>Viruses</taxon>
        <taxon>Duplodnaviria</taxon>
        <taxon>Heunggongvirae</taxon>
        <taxon>Uroviricota</taxon>
        <taxon>Caudoviricetes</taxon>
    </lineage>
</organism>
<evidence type="ECO:0000313" key="2">
    <source>
        <dbReference type="EMBL" id="DAE00929.1"/>
    </source>
</evidence>
<keyword evidence="1" id="KW-0472">Membrane</keyword>
<dbReference type="EMBL" id="BK015315">
    <property type="protein sequence ID" value="DAE00929.1"/>
    <property type="molecule type" value="Genomic_DNA"/>
</dbReference>
<sequence>MPQRKEKGPRKNLFRSCKGLLYHFSLYIILFQ</sequence>
<keyword evidence="1" id="KW-0812">Transmembrane</keyword>
<protein>
    <submittedName>
        <fullName evidence="2">Uncharacterized protein</fullName>
    </submittedName>
</protein>
<keyword evidence="1" id="KW-1133">Transmembrane helix</keyword>
<reference evidence="2" key="1">
    <citation type="journal article" date="2021" name="Proc. Natl. Acad. Sci. U.S.A.">
        <title>A Catalog of Tens of Thousands of Viruses from Human Metagenomes Reveals Hidden Associations with Chronic Diseases.</title>
        <authorList>
            <person name="Tisza M.J."/>
            <person name="Buck C.B."/>
        </authorList>
    </citation>
    <scope>NUCLEOTIDE SEQUENCE</scope>
    <source>
        <strain evidence="2">CtNwR4</strain>
    </source>
</reference>
<evidence type="ECO:0000256" key="1">
    <source>
        <dbReference type="SAM" id="Phobius"/>
    </source>
</evidence>
<feature type="transmembrane region" description="Helical" evidence="1">
    <location>
        <begin position="12"/>
        <end position="30"/>
    </location>
</feature>
<name>A0A8S5P3B7_9CAUD</name>